<sequence length="115" mass="12679">MEHLVKGLIRVSRGLDIGGDVIHLISGLEKQHEASEPDKRRVLDFPGPELQSANISKSSSLAKMDLLKRTARSPNQLPASELNLLRGRYWPVVSLPDRRAITTAHEALQAVSQGH</sequence>
<evidence type="ECO:0000313" key="1">
    <source>
        <dbReference type="EMBL" id="KAK9772564.1"/>
    </source>
</evidence>
<proteinExistence type="predicted"/>
<evidence type="ECO:0000313" key="2">
    <source>
        <dbReference type="Proteomes" id="UP001465668"/>
    </source>
</evidence>
<dbReference type="EMBL" id="JARVKM010000060">
    <property type="protein sequence ID" value="KAK9772564.1"/>
    <property type="molecule type" value="Genomic_DNA"/>
</dbReference>
<accession>A0ABR2XFH6</accession>
<gene>
    <name evidence="1" type="ORF">SCAR479_10781</name>
</gene>
<reference evidence="1 2" key="1">
    <citation type="submission" date="2024-02" db="EMBL/GenBank/DDBJ databases">
        <title>First draft genome assembly of two strains of Seiridium cardinale.</title>
        <authorList>
            <person name="Emiliani G."/>
            <person name="Scali E."/>
        </authorList>
    </citation>
    <scope>NUCLEOTIDE SEQUENCE [LARGE SCALE GENOMIC DNA]</scope>
    <source>
        <strain evidence="1 2">BM-138-000479</strain>
    </source>
</reference>
<comment type="caution">
    <text evidence="1">The sequence shown here is derived from an EMBL/GenBank/DDBJ whole genome shotgun (WGS) entry which is preliminary data.</text>
</comment>
<organism evidence="1 2">
    <name type="scientific">Seiridium cardinale</name>
    <dbReference type="NCBI Taxonomy" id="138064"/>
    <lineage>
        <taxon>Eukaryota</taxon>
        <taxon>Fungi</taxon>
        <taxon>Dikarya</taxon>
        <taxon>Ascomycota</taxon>
        <taxon>Pezizomycotina</taxon>
        <taxon>Sordariomycetes</taxon>
        <taxon>Xylariomycetidae</taxon>
        <taxon>Amphisphaeriales</taxon>
        <taxon>Sporocadaceae</taxon>
        <taxon>Seiridium</taxon>
    </lineage>
</organism>
<protein>
    <submittedName>
        <fullName evidence="1">Uncharacterized protein</fullName>
    </submittedName>
</protein>
<dbReference type="Proteomes" id="UP001465668">
    <property type="component" value="Unassembled WGS sequence"/>
</dbReference>
<keyword evidence="2" id="KW-1185">Reference proteome</keyword>
<name>A0ABR2XFH6_9PEZI</name>